<dbReference type="InterPro" id="IPR006626">
    <property type="entry name" value="PbH1"/>
</dbReference>
<keyword evidence="2" id="KW-0732">Signal</keyword>
<gene>
    <name evidence="3" type="ORF">KDA27_27250</name>
</gene>
<feature type="signal peptide" evidence="2">
    <location>
        <begin position="1"/>
        <end position="21"/>
    </location>
</feature>
<feature type="region of interest" description="Disordered" evidence="1">
    <location>
        <begin position="1009"/>
        <end position="1031"/>
    </location>
</feature>
<comment type="caution">
    <text evidence="3">The sequence shown here is derived from an EMBL/GenBank/DDBJ whole genome shotgun (WGS) entry which is preliminary data.</text>
</comment>
<evidence type="ECO:0000256" key="2">
    <source>
        <dbReference type="SAM" id="SignalP"/>
    </source>
</evidence>
<feature type="non-terminal residue" evidence="3">
    <location>
        <position position="1031"/>
    </location>
</feature>
<dbReference type="Gene3D" id="2.160.20.10">
    <property type="entry name" value="Single-stranded right-handed beta-helix, Pectin lyase-like"/>
    <property type="match status" value="2"/>
</dbReference>
<dbReference type="SMART" id="SM00710">
    <property type="entry name" value="PbH1"/>
    <property type="match status" value="10"/>
</dbReference>
<protein>
    <recommendedName>
        <fullName evidence="5">Right handed beta helix domain-containing protein</fullName>
    </recommendedName>
</protein>
<organism evidence="3 4">
    <name type="scientific">Eiseniibacteriota bacterium</name>
    <dbReference type="NCBI Taxonomy" id="2212470"/>
    <lineage>
        <taxon>Bacteria</taxon>
        <taxon>Candidatus Eiseniibacteriota</taxon>
    </lineage>
</organism>
<reference evidence="3" key="2">
    <citation type="journal article" date="2021" name="Microbiome">
        <title>Successional dynamics and alternative stable states in a saline activated sludge microbial community over 9 years.</title>
        <authorList>
            <person name="Wang Y."/>
            <person name="Ye J."/>
            <person name="Ju F."/>
            <person name="Liu L."/>
            <person name="Boyd J.A."/>
            <person name="Deng Y."/>
            <person name="Parks D.H."/>
            <person name="Jiang X."/>
            <person name="Yin X."/>
            <person name="Woodcroft B.J."/>
            <person name="Tyson G.W."/>
            <person name="Hugenholtz P."/>
            <person name="Polz M.F."/>
            <person name="Zhang T."/>
        </authorList>
    </citation>
    <scope>NUCLEOTIDE SEQUENCE</scope>
    <source>
        <strain evidence="3">HKST-UBA02</strain>
    </source>
</reference>
<feature type="non-terminal residue" evidence="3">
    <location>
        <position position="1"/>
    </location>
</feature>
<sequence length="1031" mass="104455">QRNRVLLSFLAMTCLGTTSWAATLTVGGGGTYATIQAAVTAATSGDTIEVAPGTYVENVNINKNLALVSTGGRAATTIEGVSMAGSLGTIVVTNNTTGVTIGGTGAGFTIIGIDNGAPGIENAAVYFQGSHSNALVRDNEIVADGDAGLQTEYGATIDAFVIDGNEFSGSTFFDPPAGEGFGSQFSLPNVPRQLVVIGCGGGCTNTTNVQFTNNLISGTAGGINTSSQEQGNNLVTVDGQGTVVTGNSFVGTTTRYATSLRCRGASTTISGNDFSSAGLADLVGHVEAQNTGSDLSTIVAANTFDRSVWVNGASGTIGHKIQPFVAAVPAGTTINVGPGDYPEQIEITSNIILQGDGAGSTTIQCPSDPLVQIGTRKPIVGVNGALDARIQGLTVDGLGLGNGNNSFVGVSFWNGGGKLLDCDVVSIRDNPLSGVQHGVAVYSYNDTPGSYALEVGNCTITDFQKNAFALSGDGMVVDVHDCTVTGAGDFAVTAQNGIQVSFGAGGSITDCDISAMRYTPADYVASGILTYQCGSNVTLTGGTITSDVQAPVSWYDTSGAIDGVEVGGNEESSVYIYNSSPSLTGDPNFVARSPFEESTSGGESRPTAAAHAVSVLGTCMTGMDVPGTAGVVVNSGGGPLTVTMQNASIKDFDYGIYTIGAAAVCNVTSSSITSNVTAGYDNTAGGASQLASFNWWGDASGPSGDGSGSGDAVLGGNVTFSPWLLDGTSSSLCGFFPTSTTEVAPVDPGVCSNATQPCVPVDIDITRADNADVRGFSVDVQLTNLMLCGAGITEGTYLNSISGTAYQVLNNGGGSYTIDCAILGSPCGQDAATGTLFTMNVQGVSPGTGTIEVTDVTLRDCTNGPVAGGPGAALDLTVDTSGPSPVANLSTTQLKTGNDMDGTTKVLVTFAAPGDAVVTKVYRAPYLDSLGDNAYPEYNDVAGGPPSIPTYPPSGPWVDTGLSGSGQYDEPTERGYWYYVVFTQDECLNWSAVSNMTDGVLNYHLGDVTDGVTNGDGDNKVNTADISHLGD</sequence>
<evidence type="ECO:0008006" key="5">
    <source>
        <dbReference type="Google" id="ProtNLM"/>
    </source>
</evidence>
<dbReference type="InterPro" id="IPR012334">
    <property type="entry name" value="Pectin_lyas_fold"/>
</dbReference>
<evidence type="ECO:0000313" key="3">
    <source>
        <dbReference type="EMBL" id="MCA9759522.1"/>
    </source>
</evidence>
<evidence type="ECO:0000256" key="1">
    <source>
        <dbReference type="SAM" id="MobiDB-lite"/>
    </source>
</evidence>
<proteinExistence type="predicted"/>
<dbReference type="EMBL" id="JAGQHS010000376">
    <property type="protein sequence ID" value="MCA9759522.1"/>
    <property type="molecule type" value="Genomic_DNA"/>
</dbReference>
<dbReference type="SUPFAM" id="SSF51126">
    <property type="entry name" value="Pectin lyase-like"/>
    <property type="match status" value="2"/>
</dbReference>
<dbReference type="Proteomes" id="UP000739538">
    <property type="component" value="Unassembled WGS sequence"/>
</dbReference>
<dbReference type="InterPro" id="IPR011050">
    <property type="entry name" value="Pectin_lyase_fold/virulence"/>
</dbReference>
<name>A0A956NIV6_UNCEI</name>
<dbReference type="AlphaFoldDB" id="A0A956NIV6"/>
<feature type="chain" id="PRO_5037326481" description="Right handed beta helix domain-containing protein" evidence="2">
    <location>
        <begin position="22"/>
        <end position="1031"/>
    </location>
</feature>
<accession>A0A956NIV6</accession>
<reference evidence="3" key="1">
    <citation type="submission" date="2020-04" db="EMBL/GenBank/DDBJ databases">
        <authorList>
            <person name="Zhang T."/>
        </authorList>
    </citation>
    <scope>NUCLEOTIDE SEQUENCE</scope>
    <source>
        <strain evidence="3">HKST-UBA02</strain>
    </source>
</reference>
<evidence type="ECO:0000313" key="4">
    <source>
        <dbReference type="Proteomes" id="UP000739538"/>
    </source>
</evidence>